<dbReference type="InterPro" id="IPR004891">
    <property type="entry name" value="Mercury-R_MerC"/>
</dbReference>
<keyword evidence="1" id="KW-1133">Transmembrane helix</keyword>
<dbReference type="OrthoDB" id="5513249at2"/>
<evidence type="ECO:0000313" key="2">
    <source>
        <dbReference type="EMBL" id="RPJ66341.1"/>
    </source>
</evidence>
<dbReference type="Proteomes" id="UP000275281">
    <property type="component" value="Unassembled WGS sequence"/>
</dbReference>
<comment type="caution">
    <text evidence="2">The sequence shown here is derived from an EMBL/GenBank/DDBJ whole genome shotgun (WGS) entry which is preliminary data.</text>
</comment>
<feature type="transmembrane region" description="Helical" evidence="1">
    <location>
        <begin position="102"/>
        <end position="122"/>
    </location>
</feature>
<reference evidence="2 3" key="1">
    <citation type="submission" date="2018-11" db="EMBL/GenBank/DDBJ databases">
        <authorList>
            <person name="Ye M.-Q."/>
            <person name="Du Z.-J."/>
        </authorList>
    </citation>
    <scope>NUCLEOTIDE SEQUENCE [LARGE SCALE GENOMIC DNA]</scope>
    <source>
        <strain evidence="2 3">U0105</strain>
    </source>
</reference>
<dbReference type="RefSeq" id="WP_124027700.1">
    <property type="nucleotide sequence ID" value="NZ_JBHRSN010000006.1"/>
</dbReference>
<evidence type="ECO:0000313" key="3">
    <source>
        <dbReference type="Proteomes" id="UP000275281"/>
    </source>
</evidence>
<sequence length="145" mass="15656">MHEAKIQSTFLDKCGIWISSLCAVHCLVLPVTIAVLPAVASTFFAQHWFERAILLASLCLGGIAMGIGILRHHGRKKPIYLLAAGGLTYWFKDSLGHDLEPVLVLIGAVLIIAGHTLNMRLIRRCKGCSKKATVDTATAAESASY</sequence>
<accession>A0A3N5YM49</accession>
<keyword evidence="1" id="KW-0472">Membrane</keyword>
<gene>
    <name evidence="2" type="ORF">DRW07_09605</name>
</gene>
<proteinExistence type="predicted"/>
<keyword evidence="1" id="KW-0812">Transmembrane</keyword>
<name>A0A3N5YM49_9ALTE</name>
<dbReference type="GO" id="GO:0016020">
    <property type="term" value="C:membrane"/>
    <property type="evidence" value="ECO:0007669"/>
    <property type="project" value="InterPro"/>
</dbReference>
<evidence type="ECO:0000256" key="1">
    <source>
        <dbReference type="SAM" id="Phobius"/>
    </source>
</evidence>
<protein>
    <submittedName>
        <fullName evidence="2">MerC domain-containing protein</fullName>
    </submittedName>
</protein>
<dbReference type="Pfam" id="PF03203">
    <property type="entry name" value="MerC"/>
    <property type="match status" value="1"/>
</dbReference>
<dbReference type="GO" id="GO:0015097">
    <property type="term" value="F:mercury ion transmembrane transporter activity"/>
    <property type="evidence" value="ECO:0007669"/>
    <property type="project" value="InterPro"/>
</dbReference>
<dbReference type="AlphaFoldDB" id="A0A3N5YM49"/>
<feature type="transmembrane region" description="Helical" evidence="1">
    <location>
        <begin position="52"/>
        <end position="70"/>
    </location>
</feature>
<feature type="transmembrane region" description="Helical" evidence="1">
    <location>
        <begin position="16"/>
        <end position="40"/>
    </location>
</feature>
<organism evidence="2 3">
    <name type="scientific">Alteromonas sediminis</name>
    <dbReference type="NCBI Taxonomy" id="2259342"/>
    <lineage>
        <taxon>Bacteria</taxon>
        <taxon>Pseudomonadati</taxon>
        <taxon>Pseudomonadota</taxon>
        <taxon>Gammaproteobacteria</taxon>
        <taxon>Alteromonadales</taxon>
        <taxon>Alteromonadaceae</taxon>
        <taxon>Alteromonas/Salinimonas group</taxon>
        <taxon>Alteromonas</taxon>
    </lineage>
</organism>
<keyword evidence="3" id="KW-1185">Reference proteome</keyword>
<dbReference type="EMBL" id="RPOK01000003">
    <property type="protein sequence ID" value="RPJ66341.1"/>
    <property type="molecule type" value="Genomic_DNA"/>
</dbReference>